<dbReference type="Gene3D" id="3.30.420.10">
    <property type="entry name" value="Ribonuclease H-like superfamily/Ribonuclease H"/>
    <property type="match status" value="1"/>
</dbReference>
<dbReference type="InterPro" id="IPR036397">
    <property type="entry name" value="RNaseH_sf"/>
</dbReference>
<dbReference type="OrthoDB" id="7756340at2759"/>
<evidence type="ECO:0000313" key="2">
    <source>
        <dbReference type="Proteomes" id="UP000031668"/>
    </source>
</evidence>
<name>A0A0C2I6H9_THEKT</name>
<evidence type="ECO:0000313" key="1">
    <source>
        <dbReference type="EMBL" id="KII60798.1"/>
    </source>
</evidence>
<proteinExistence type="predicted"/>
<dbReference type="AlphaFoldDB" id="A0A0C2I6H9"/>
<protein>
    <recommendedName>
        <fullName evidence="3">Tc1-like transposase DDE domain-containing protein</fullName>
    </recommendedName>
</protein>
<organism evidence="1 2">
    <name type="scientific">Thelohanellus kitauei</name>
    <name type="common">Myxosporean</name>
    <dbReference type="NCBI Taxonomy" id="669202"/>
    <lineage>
        <taxon>Eukaryota</taxon>
        <taxon>Metazoa</taxon>
        <taxon>Cnidaria</taxon>
        <taxon>Myxozoa</taxon>
        <taxon>Myxosporea</taxon>
        <taxon>Bivalvulida</taxon>
        <taxon>Platysporina</taxon>
        <taxon>Myxobolidae</taxon>
        <taxon>Thelohanellus</taxon>
    </lineage>
</organism>
<reference evidence="1 2" key="1">
    <citation type="journal article" date="2014" name="Genome Biol. Evol.">
        <title>The genome of the myxosporean Thelohanellus kitauei shows adaptations to nutrient acquisition within its fish host.</title>
        <authorList>
            <person name="Yang Y."/>
            <person name="Xiong J."/>
            <person name="Zhou Z."/>
            <person name="Huo F."/>
            <person name="Miao W."/>
            <person name="Ran C."/>
            <person name="Liu Y."/>
            <person name="Zhang J."/>
            <person name="Feng J."/>
            <person name="Wang M."/>
            <person name="Wang M."/>
            <person name="Wang L."/>
            <person name="Yao B."/>
        </authorList>
    </citation>
    <scope>NUCLEOTIDE SEQUENCE [LARGE SCALE GENOMIC DNA]</scope>
    <source>
        <strain evidence="1">Wuqing</strain>
    </source>
</reference>
<dbReference type="Proteomes" id="UP000031668">
    <property type="component" value="Unassembled WGS sequence"/>
</dbReference>
<gene>
    <name evidence="1" type="ORF">RF11_06006</name>
</gene>
<keyword evidence="2" id="KW-1185">Reference proteome</keyword>
<sequence>MVTKVKGWICLNACEEAFCLMKNNGLSIKLNRSISDLIDACHPALFMDQYLPFNGEHFYVYFMVVFEQFLFRGMHECIFTIDNARFHNTNRVQIMMQENGRRVIYLSPYSPFLYAIENFL</sequence>
<dbReference type="EMBL" id="JWZT01005429">
    <property type="protein sequence ID" value="KII60798.1"/>
    <property type="molecule type" value="Genomic_DNA"/>
</dbReference>
<comment type="caution">
    <text evidence="1">The sequence shown here is derived from an EMBL/GenBank/DDBJ whole genome shotgun (WGS) entry which is preliminary data.</text>
</comment>
<accession>A0A0C2I6H9</accession>
<dbReference type="GO" id="GO:0003676">
    <property type="term" value="F:nucleic acid binding"/>
    <property type="evidence" value="ECO:0007669"/>
    <property type="project" value="InterPro"/>
</dbReference>
<evidence type="ECO:0008006" key="3">
    <source>
        <dbReference type="Google" id="ProtNLM"/>
    </source>
</evidence>